<evidence type="ECO:0000259" key="11">
    <source>
        <dbReference type="PROSITE" id="PS50112"/>
    </source>
</evidence>
<dbReference type="EMBL" id="CP053085">
    <property type="protein sequence ID" value="QJR36871.1"/>
    <property type="molecule type" value="Genomic_DNA"/>
</dbReference>
<feature type="transmembrane region" description="Helical" evidence="9">
    <location>
        <begin position="463"/>
        <end position="480"/>
    </location>
</feature>
<dbReference type="InterPro" id="IPR036097">
    <property type="entry name" value="HisK_dim/P_sf"/>
</dbReference>
<evidence type="ECO:0000313" key="14">
    <source>
        <dbReference type="EMBL" id="QJR36871.1"/>
    </source>
</evidence>
<reference evidence="14 15" key="1">
    <citation type="submission" date="2020-05" db="EMBL/GenBank/DDBJ databases">
        <title>Complete genome sequence of Gemmatimonas greenlandica TET16.</title>
        <authorList>
            <person name="Zeng Y."/>
        </authorList>
    </citation>
    <scope>NUCLEOTIDE SEQUENCE [LARGE SCALE GENOMIC DNA]</scope>
    <source>
        <strain evidence="14 15">TET16</strain>
    </source>
</reference>
<dbReference type="SUPFAM" id="SSF55874">
    <property type="entry name" value="ATPase domain of HSP90 chaperone/DNA topoisomerase II/histidine kinase"/>
    <property type="match status" value="1"/>
</dbReference>
<feature type="domain" description="PAC" evidence="12">
    <location>
        <begin position="699"/>
        <end position="751"/>
    </location>
</feature>
<feature type="transmembrane region" description="Helical" evidence="9">
    <location>
        <begin position="151"/>
        <end position="173"/>
    </location>
</feature>
<dbReference type="InterPro" id="IPR004358">
    <property type="entry name" value="Sig_transdc_His_kin-like_C"/>
</dbReference>
<dbReference type="PROSITE" id="PS50113">
    <property type="entry name" value="PAC"/>
    <property type="match status" value="1"/>
</dbReference>
<dbReference type="InterPro" id="IPR035965">
    <property type="entry name" value="PAS-like_dom_sf"/>
</dbReference>
<organism evidence="14 15">
    <name type="scientific">Gemmatimonas groenlandica</name>
    <dbReference type="NCBI Taxonomy" id="2732249"/>
    <lineage>
        <taxon>Bacteria</taxon>
        <taxon>Pseudomonadati</taxon>
        <taxon>Gemmatimonadota</taxon>
        <taxon>Gemmatimonadia</taxon>
        <taxon>Gemmatimonadales</taxon>
        <taxon>Gemmatimonadaceae</taxon>
        <taxon>Gemmatimonas</taxon>
    </lineage>
</organism>
<feature type="domain" description="PAS" evidence="11">
    <location>
        <begin position="493"/>
        <end position="565"/>
    </location>
</feature>
<dbReference type="PROSITE" id="PS50109">
    <property type="entry name" value="HIS_KIN"/>
    <property type="match status" value="1"/>
</dbReference>
<dbReference type="SUPFAM" id="SSF47384">
    <property type="entry name" value="Homodimeric domain of signal transducing histidine kinase"/>
    <property type="match status" value="1"/>
</dbReference>
<comment type="catalytic activity">
    <reaction evidence="1">
        <text>ATP + protein L-histidine = ADP + protein N-phospho-L-histidine.</text>
        <dbReference type="EC" id="2.7.13.3"/>
    </reaction>
</comment>
<dbReference type="InterPro" id="IPR001610">
    <property type="entry name" value="PAC"/>
</dbReference>
<keyword evidence="4" id="KW-0808">Transferase</keyword>
<dbReference type="InterPro" id="IPR000700">
    <property type="entry name" value="PAS-assoc_C"/>
</dbReference>
<accession>A0A6M4IXH2</accession>
<dbReference type="EC" id="2.7.13.3" evidence="2"/>
<feature type="domain" description="Histidine kinase" evidence="10">
    <location>
        <begin position="764"/>
        <end position="976"/>
    </location>
</feature>
<evidence type="ECO:0000259" key="10">
    <source>
        <dbReference type="PROSITE" id="PS50109"/>
    </source>
</evidence>
<dbReference type="SUPFAM" id="SSF55785">
    <property type="entry name" value="PYP-like sensor domain (PAS domain)"/>
    <property type="match status" value="2"/>
</dbReference>
<dbReference type="InterPro" id="IPR003594">
    <property type="entry name" value="HATPase_dom"/>
</dbReference>
<dbReference type="InterPro" id="IPR013655">
    <property type="entry name" value="PAS_fold_3"/>
</dbReference>
<keyword evidence="15" id="KW-1185">Reference proteome</keyword>
<protein>
    <recommendedName>
        <fullName evidence="2">histidine kinase</fullName>
        <ecNumber evidence="2">2.7.13.3</ecNumber>
    </recommendedName>
</protein>
<keyword evidence="7" id="KW-0067">ATP-binding</keyword>
<feature type="transmembrane region" description="Helical" evidence="9">
    <location>
        <begin position="81"/>
        <end position="101"/>
    </location>
</feature>
<dbReference type="SMART" id="SM00091">
    <property type="entry name" value="PAS"/>
    <property type="match status" value="2"/>
</dbReference>
<dbReference type="CDD" id="cd00082">
    <property type="entry name" value="HisKA"/>
    <property type="match status" value="1"/>
</dbReference>
<evidence type="ECO:0000313" key="15">
    <source>
        <dbReference type="Proteomes" id="UP000500938"/>
    </source>
</evidence>
<evidence type="ECO:0000256" key="1">
    <source>
        <dbReference type="ARBA" id="ARBA00000085"/>
    </source>
</evidence>
<keyword evidence="5" id="KW-0547">Nucleotide-binding</keyword>
<dbReference type="GO" id="GO:0005524">
    <property type="term" value="F:ATP binding"/>
    <property type="evidence" value="ECO:0007669"/>
    <property type="project" value="UniProtKB-KW"/>
</dbReference>
<dbReference type="AlphaFoldDB" id="A0A6M4IXH2"/>
<dbReference type="RefSeq" id="WP_171226304.1">
    <property type="nucleotide sequence ID" value="NZ_CP053085.1"/>
</dbReference>
<dbReference type="Pfam" id="PF02518">
    <property type="entry name" value="HATPase_c"/>
    <property type="match status" value="1"/>
</dbReference>
<dbReference type="InterPro" id="IPR001763">
    <property type="entry name" value="Rhodanese-like_dom"/>
</dbReference>
<keyword evidence="3" id="KW-0597">Phosphoprotein</keyword>
<evidence type="ECO:0000256" key="5">
    <source>
        <dbReference type="ARBA" id="ARBA00022741"/>
    </source>
</evidence>
<dbReference type="SMART" id="SM00387">
    <property type="entry name" value="HATPase_c"/>
    <property type="match status" value="1"/>
</dbReference>
<dbReference type="Proteomes" id="UP000500938">
    <property type="component" value="Chromosome"/>
</dbReference>
<evidence type="ECO:0000256" key="2">
    <source>
        <dbReference type="ARBA" id="ARBA00012438"/>
    </source>
</evidence>
<dbReference type="GO" id="GO:0000155">
    <property type="term" value="F:phosphorelay sensor kinase activity"/>
    <property type="evidence" value="ECO:0007669"/>
    <property type="project" value="InterPro"/>
</dbReference>
<name>A0A6M4IXH2_9BACT</name>
<feature type="transmembrane region" description="Helical" evidence="9">
    <location>
        <begin position="218"/>
        <end position="238"/>
    </location>
</feature>
<dbReference type="NCBIfam" id="TIGR00229">
    <property type="entry name" value="sensory_box"/>
    <property type="match status" value="1"/>
</dbReference>
<keyword evidence="9" id="KW-0472">Membrane</keyword>
<evidence type="ECO:0000256" key="3">
    <source>
        <dbReference type="ARBA" id="ARBA00022553"/>
    </source>
</evidence>
<dbReference type="Pfam" id="PF00512">
    <property type="entry name" value="HisKA"/>
    <property type="match status" value="1"/>
</dbReference>
<gene>
    <name evidence="14" type="ORF">HKW67_15790</name>
</gene>
<feature type="transmembrane region" description="Helical" evidence="9">
    <location>
        <begin position="121"/>
        <end position="139"/>
    </location>
</feature>
<dbReference type="PROSITE" id="PS50112">
    <property type="entry name" value="PAS"/>
    <property type="match status" value="1"/>
</dbReference>
<evidence type="ECO:0000259" key="12">
    <source>
        <dbReference type="PROSITE" id="PS50113"/>
    </source>
</evidence>
<dbReference type="Gene3D" id="1.10.287.130">
    <property type="match status" value="1"/>
</dbReference>
<dbReference type="Pfam" id="PF08448">
    <property type="entry name" value="PAS_4"/>
    <property type="match status" value="1"/>
</dbReference>
<evidence type="ECO:0000256" key="6">
    <source>
        <dbReference type="ARBA" id="ARBA00022777"/>
    </source>
</evidence>
<keyword evidence="9" id="KW-1133">Transmembrane helix</keyword>
<dbReference type="PRINTS" id="PR00344">
    <property type="entry name" value="BCTRLSENSOR"/>
</dbReference>
<evidence type="ECO:0000256" key="8">
    <source>
        <dbReference type="ARBA" id="ARBA00023012"/>
    </source>
</evidence>
<evidence type="ECO:0000256" key="9">
    <source>
        <dbReference type="SAM" id="Phobius"/>
    </source>
</evidence>
<evidence type="ECO:0000256" key="4">
    <source>
        <dbReference type="ARBA" id="ARBA00022679"/>
    </source>
</evidence>
<evidence type="ECO:0000259" key="13">
    <source>
        <dbReference type="PROSITE" id="PS50206"/>
    </source>
</evidence>
<keyword evidence="6" id="KW-0418">Kinase</keyword>
<evidence type="ECO:0000256" key="7">
    <source>
        <dbReference type="ARBA" id="ARBA00022840"/>
    </source>
</evidence>
<feature type="transmembrane region" description="Helical" evidence="9">
    <location>
        <begin position="20"/>
        <end position="43"/>
    </location>
</feature>
<keyword evidence="9" id="KW-0812">Transmembrane</keyword>
<proteinExistence type="predicted"/>
<dbReference type="CDD" id="cd00130">
    <property type="entry name" value="PAS"/>
    <property type="match status" value="2"/>
</dbReference>
<dbReference type="PROSITE" id="PS50206">
    <property type="entry name" value="RHODANESE_3"/>
    <property type="match status" value="1"/>
</dbReference>
<dbReference type="InterPro" id="IPR013656">
    <property type="entry name" value="PAS_4"/>
</dbReference>
<dbReference type="InterPro" id="IPR000014">
    <property type="entry name" value="PAS"/>
</dbReference>
<dbReference type="Gene3D" id="3.30.565.10">
    <property type="entry name" value="Histidine kinase-like ATPase, C-terminal domain"/>
    <property type="match status" value="1"/>
</dbReference>
<feature type="transmembrane region" description="Helical" evidence="9">
    <location>
        <begin position="49"/>
        <end position="69"/>
    </location>
</feature>
<dbReference type="SMART" id="SM00388">
    <property type="entry name" value="HisKA"/>
    <property type="match status" value="1"/>
</dbReference>
<dbReference type="Pfam" id="PF08447">
    <property type="entry name" value="PAS_3"/>
    <property type="match status" value="1"/>
</dbReference>
<keyword evidence="8" id="KW-0902">Two-component regulatory system</keyword>
<dbReference type="PANTHER" id="PTHR43065:SF10">
    <property type="entry name" value="PEROXIDE STRESS-ACTIVATED HISTIDINE KINASE MAK3"/>
    <property type="match status" value="1"/>
</dbReference>
<dbReference type="PANTHER" id="PTHR43065">
    <property type="entry name" value="SENSOR HISTIDINE KINASE"/>
    <property type="match status" value="1"/>
</dbReference>
<dbReference type="InterPro" id="IPR003661">
    <property type="entry name" value="HisK_dim/P_dom"/>
</dbReference>
<dbReference type="InterPro" id="IPR036890">
    <property type="entry name" value="HATPase_C_sf"/>
</dbReference>
<dbReference type="SMART" id="SM00086">
    <property type="entry name" value="PAC"/>
    <property type="match status" value="2"/>
</dbReference>
<dbReference type="InterPro" id="IPR005467">
    <property type="entry name" value="His_kinase_dom"/>
</dbReference>
<dbReference type="Gene3D" id="3.30.450.20">
    <property type="entry name" value="PAS domain"/>
    <property type="match status" value="2"/>
</dbReference>
<dbReference type="KEGG" id="ggr:HKW67_15790"/>
<sequence>MNAEGWEPPLTSDPRFTRWLAVAAIALTVPSLLGWTFGVPWLVQPFETFPPARLGGTVMIVAGASGMIAKLSGRRSLARRLALACGAAAVIALVAAWQHATLPIDALARARVGDASPVRDVPVSAALLFLLYGVALYLLASEPQSERRRTVTGALSALLVASTGVLLLAQLAGMLGTDGAWAAARAPLHSLLASLLLGTALLQRNMAHEPGTKAPPRWAPVLAGASTLLLVLVLWQALVAREQSQTRDRAAIAAEALDRAVQRQFLGVDRAVGRTAAFLSGGGRIDDAAWTTSFPLLVKETDGLVGMVWMDSAGTILRAVPATPLWPGVQRQLIDFMSKPYHRDLTSMRSATTTALPRRHVVALHDAPWGIALLYPLDAQPSSPSYGRTVVVGFVNEAELISDFAGDARGGFALAVSRGDSILAGRVAAASPVYSAPLQLGARQLTVSVSQAVGTSRSTLPELVLLLGFSVAVLLSLTMWQQRAMWAQASSEGMERMQLAIERATDGVWELEIPRGAMHRSPALMRYLGIDPTVLDGGFTAWSALIHPDDSEAYARALDAHVSGRADAFECEYRLRAGDGSWHALVDRGRVVERLADGSPVRVLGISADVTERALADASREESERRFRAMFDTANQVQLLLDYDGSILEANRAAGELAATTADALQGVRFWQAPWWADDALTSERVQDRFVKARAGDTNRFEVEVDRPGERLASIDFSLKPIFDQDDRVVQVLVEGRDLTMRKRAEESLREIGALTTMGQLAARVAHEINNPLAGIQNAFLLIRGAIPGDHPHYRFVGAIEREIARIAAVTRQLYETYRPDQSMIAQSSVILAVTDAVSFLEQVNRVRQVKIVTDLSRAPSLVPVPDALLRQTMYNLVQNAFDASPPNGTITVTAIVEQDECVLRVTDEGPGVPDALRQRIFDPFFSTKDRTVKTSGMGIGLSLVRQSVHAVGGSIVVHDRPQGGTEFEVRLPMTPLDTGVLR</sequence>
<feature type="domain" description="Rhodanese" evidence="13">
    <location>
        <begin position="523"/>
        <end position="551"/>
    </location>
</feature>